<evidence type="ECO:0000256" key="1">
    <source>
        <dbReference type="SAM" id="MobiDB-lite"/>
    </source>
</evidence>
<dbReference type="EMBL" id="JAOL01000162">
    <property type="protein sequence ID" value="EUA87375.1"/>
    <property type="molecule type" value="Genomic_DNA"/>
</dbReference>
<proteinExistence type="predicted"/>
<name>A0ABN0QRT1_MYCUL</name>
<reference evidence="2 3" key="1">
    <citation type="submission" date="2014-01" db="EMBL/GenBank/DDBJ databases">
        <authorList>
            <person name="Dobos K."/>
            <person name="Lenaerts A."/>
            <person name="Ordway D."/>
            <person name="DeGroote M.A."/>
            <person name="Parker T."/>
            <person name="Sizemore C."/>
            <person name="Tallon L.J."/>
            <person name="Sadzewicz L.K."/>
            <person name="Sengamalay N."/>
            <person name="Fraser C.M."/>
            <person name="Hine E."/>
            <person name="Shefchek K.A."/>
            <person name="Das S.P."/>
            <person name="Tettelin H."/>
        </authorList>
    </citation>
    <scope>NUCLEOTIDE SEQUENCE [LARGE SCALE GENOMIC DNA]</scope>
    <source>
        <strain evidence="2 3">Harvey</strain>
    </source>
</reference>
<comment type="caution">
    <text evidence="2">The sequence shown here is derived from an EMBL/GenBank/DDBJ whole genome shotgun (WGS) entry which is preliminary data.</text>
</comment>
<sequence length="66" mass="7135">MPPRGQLGGQRFADVLRSSGDNGTCVGTGRRYRHEPIVDSGRFTTTTSAAEPTQQVAANREIECRA</sequence>
<accession>A0ABN0QRT1</accession>
<feature type="region of interest" description="Disordered" evidence="1">
    <location>
        <begin position="1"/>
        <end position="30"/>
    </location>
</feature>
<protein>
    <submittedName>
        <fullName evidence="2">Short-chain dehydrogenase/reductase family oxidoreductase domain protein</fullName>
    </submittedName>
</protein>
<gene>
    <name evidence="2" type="ORF">I551_6162</name>
</gene>
<dbReference type="Proteomes" id="UP000020681">
    <property type="component" value="Unassembled WGS sequence"/>
</dbReference>
<evidence type="ECO:0000313" key="3">
    <source>
        <dbReference type="Proteomes" id="UP000020681"/>
    </source>
</evidence>
<organism evidence="2 3">
    <name type="scientific">Mycobacterium ulcerans str. Harvey</name>
    <dbReference type="NCBI Taxonomy" id="1299332"/>
    <lineage>
        <taxon>Bacteria</taxon>
        <taxon>Bacillati</taxon>
        <taxon>Actinomycetota</taxon>
        <taxon>Actinomycetes</taxon>
        <taxon>Mycobacteriales</taxon>
        <taxon>Mycobacteriaceae</taxon>
        <taxon>Mycobacterium</taxon>
        <taxon>Mycobacterium ulcerans group</taxon>
    </lineage>
</organism>
<evidence type="ECO:0000313" key="2">
    <source>
        <dbReference type="EMBL" id="EUA87375.1"/>
    </source>
</evidence>
<keyword evidence="3" id="KW-1185">Reference proteome</keyword>